<sequence length="45" mass="5210">MEYAIGFQMGLKLKENQPIGRIFPDSNRVKSKIVNKQLIVSNLQY</sequence>
<gene>
    <name evidence="1" type="ORF">SAMN05444412_10874</name>
</gene>
<name>A0A1H3REJ0_9BACT</name>
<dbReference type="Proteomes" id="UP000199663">
    <property type="component" value="Unassembled WGS sequence"/>
</dbReference>
<evidence type="ECO:0000313" key="2">
    <source>
        <dbReference type="Proteomes" id="UP000199663"/>
    </source>
</evidence>
<comment type="caution">
    <text evidence="1">The sequence shown here is derived from an EMBL/GenBank/DDBJ whole genome shotgun (WGS) entry which is preliminary data.</text>
</comment>
<reference evidence="1 2" key="1">
    <citation type="submission" date="2016-10" db="EMBL/GenBank/DDBJ databases">
        <authorList>
            <person name="Varghese N."/>
            <person name="Submissions S."/>
        </authorList>
    </citation>
    <scope>NUCLEOTIDE SEQUENCE [LARGE SCALE GENOMIC DNA]</scope>
    <source>
        <strain evidence="1 2">DSM 17997</strain>
    </source>
</reference>
<dbReference type="EMBL" id="FNQC01000008">
    <property type="protein sequence ID" value="SDZ24107.1"/>
    <property type="molecule type" value="Genomic_DNA"/>
</dbReference>
<accession>A0A1H3REJ0</accession>
<evidence type="ECO:0000313" key="1">
    <source>
        <dbReference type="EMBL" id="SDZ24107.1"/>
    </source>
</evidence>
<protein>
    <submittedName>
        <fullName evidence="1">Uncharacterized protein</fullName>
    </submittedName>
</protein>
<keyword evidence="2" id="KW-1185">Reference proteome</keyword>
<proteinExistence type="predicted"/>
<organism evidence="1 2">
    <name type="scientific">Rhodonellum ikkaensis</name>
    <dbReference type="NCBI Taxonomy" id="336829"/>
    <lineage>
        <taxon>Bacteria</taxon>
        <taxon>Pseudomonadati</taxon>
        <taxon>Bacteroidota</taxon>
        <taxon>Cytophagia</taxon>
        <taxon>Cytophagales</taxon>
        <taxon>Cytophagaceae</taxon>
        <taxon>Rhodonellum</taxon>
    </lineage>
</organism>